<dbReference type="InterPro" id="IPR051783">
    <property type="entry name" value="NAD(P)-dependent_oxidoreduct"/>
</dbReference>
<dbReference type="InterPro" id="IPR001509">
    <property type="entry name" value="Epimerase_deHydtase"/>
</dbReference>
<evidence type="ECO:0000313" key="3">
    <source>
        <dbReference type="Proteomes" id="UP000581206"/>
    </source>
</evidence>
<name>A0A7X6QXM1_9CELL</name>
<dbReference type="Pfam" id="PF01370">
    <property type="entry name" value="Epimerase"/>
    <property type="match status" value="1"/>
</dbReference>
<comment type="caution">
    <text evidence="2">The sequence shown here is derived from an EMBL/GenBank/DDBJ whole genome shotgun (WGS) entry which is preliminary data.</text>
</comment>
<evidence type="ECO:0000313" key="2">
    <source>
        <dbReference type="EMBL" id="NKY21292.1"/>
    </source>
</evidence>
<keyword evidence="3" id="KW-1185">Reference proteome</keyword>
<proteinExistence type="predicted"/>
<sequence>MRLLVTGASGWIGRHLVPLLQHDGHQVVGLARSAESAARMTAAGVEPLPGDLTDTSLLRDAAERTDGVVHLAYRHDFDHFAEAGTLDAAAVAAFAAALTGTGKPLVIASGTPAMPGRLATEADWATGGPTGARGRVARTVVDLADRDVRGVVVRLPRSVHGPGDQGFVTWLARIAQQAGLSGYPGDGSARWPAVHVDDAAQVFRFAVAAAAPGTVLHAVGDQGIPVREIAAALADRLGLPSGTRSAQEIGFLGLMMTVDQPASGAATDALTGRRPAGAGLLADIAAGYYDL</sequence>
<dbReference type="Gene3D" id="3.40.50.720">
    <property type="entry name" value="NAD(P)-binding Rossmann-like Domain"/>
    <property type="match status" value="1"/>
</dbReference>
<accession>A0A7X6QXM1</accession>
<dbReference type="PANTHER" id="PTHR48079:SF6">
    <property type="entry name" value="NAD(P)-BINDING DOMAIN-CONTAINING PROTEIN-RELATED"/>
    <property type="match status" value="1"/>
</dbReference>
<dbReference type="InterPro" id="IPR036291">
    <property type="entry name" value="NAD(P)-bd_dom_sf"/>
</dbReference>
<gene>
    <name evidence="2" type="ORF">HGA03_01270</name>
</gene>
<protein>
    <submittedName>
        <fullName evidence="2">NAD-dependent epimerase/dehydratase family protein</fullName>
    </submittedName>
</protein>
<dbReference type="GO" id="GO:0005737">
    <property type="term" value="C:cytoplasm"/>
    <property type="evidence" value="ECO:0007669"/>
    <property type="project" value="TreeGrafter"/>
</dbReference>
<dbReference type="AlphaFoldDB" id="A0A7X6QXM1"/>
<dbReference type="GO" id="GO:0004029">
    <property type="term" value="F:aldehyde dehydrogenase (NAD+) activity"/>
    <property type="evidence" value="ECO:0007669"/>
    <property type="project" value="TreeGrafter"/>
</dbReference>
<organism evidence="2 3">
    <name type="scientific">Cellulomonas denverensis</name>
    <dbReference type="NCBI Taxonomy" id="264297"/>
    <lineage>
        <taxon>Bacteria</taxon>
        <taxon>Bacillati</taxon>
        <taxon>Actinomycetota</taxon>
        <taxon>Actinomycetes</taxon>
        <taxon>Micrococcales</taxon>
        <taxon>Cellulomonadaceae</taxon>
        <taxon>Cellulomonas</taxon>
    </lineage>
</organism>
<dbReference type="EMBL" id="JAAXOX010000001">
    <property type="protein sequence ID" value="NKY21292.1"/>
    <property type="molecule type" value="Genomic_DNA"/>
</dbReference>
<dbReference type="RefSeq" id="WP_168628404.1">
    <property type="nucleotide sequence ID" value="NZ_BONL01000003.1"/>
</dbReference>
<feature type="domain" description="NAD-dependent epimerase/dehydratase" evidence="1">
    <location>
        <begin position="4"/>
        <end position="210"/>
    </location>
</feature>
<evidence type="ECO:0000259" key="1">
    <source>
        <dbReference type="Pfam" id="PF01370"/>
    </source>
</evidence>
<dbReference type="PANTHER" id="PTHR48079">
    <property type="entry name" value="PROTEIN YEEZ"/>
    <property type="match status" value="1"/>
</dbReference>
<reference evidence="2 3" key="1">
    <citation type="submission" date="2020-04" db="EMBL/GenBank/DDBJ databases">
        <title>MicrobeNet Type strains.</title>
        <authorList>
            <person name="Nicholson A.C."/>
        </authorList>
    </citation>
    <scope>NUCLEOTIDE SEQUENCE [LARGE SCALE GENOMIC DNA]</scope>
    <source>
        <strain evidence="2 3">ATCC BAA-788</strain>
    </source>
</reference>
<dbReference type="Proteomes" id="UP000581206">
    <property type="component" value="Unassembled WGS sequence"/>
</dbReference>
<dbReference type="SUPFAM" id="SSF51735">
    <property type="entry name" value="NAD(P)-binding Rossmann-fold domains"/>
    <property type="match status" value="1"/>
</dbReference>